<dbReference type="Proteomes" id="UP000075391">
    <property type="component" value="Unassembled WGS sequence"/>
</dbReference>
<proteinExistence type="inferred from homology"/>
<sequence>MSLLKTLAPKAGSKHSPKRIGRGIGSGMGGTATKGHKGQLARTGGRVRRGFEGGQTPLHRRLPKFGFSNVAFANKFEIVNLSQLAKFSGEVTPETLHQAGLINGGAVKILGNGELKAALTVKAHKFSESAKKAIEAAGGKVEVIK</sequence>
<dbReference type="RefSeq" id="WP_063204844.1">
    <property type="nucleotide sequence ID" value="NZ_CP168967.1"/>
</dbReference>
<dbReference type="Pfam" id="PF00828">
    <property type="entry name" value="Ribosomal_L27A"/>
    <property type="match status" value="1"/>
</dbReference>
<evidence type="ECO:0000256" key="4">
    <source>
        <dbReference type="HAMAP-Rule" id="MF_01341"/>
    </source>
</evidence>
<dbReference type="Proteomes" id="UP000075799">
    <property type="component" value="Unassembled WGS sequence"/>
</dbReference>
<dbReference type="NCBIfam" id="TIGR01071">
    <property type="entry name" value="rplO_bact"/>
    <property type="match status" value="1"/>
</dbReference>
<gene>
    <name evidence="4" type="primary">rplO</name>
    <name evidence="8" type="ORF">AZI85_07040</name>
    <name evidence="9" type="ORF">AZI87_02455</name>
</gene>
<protein>
    <recommendedName>
        <fullName evidence="4">Large ribosomal subunit protein uL15</fullName>
    </recommendedName>
</protein>
<evidence type="ECO:0000256" key="6">
    <source>
        <dbReference type="SAM" id="MobiDB-lite"/>
    </source>
</evidence>
<dbReference type="InterPro" id="IPR030878">
    <property type="entry name" value="Ribosomal_uL15"/>
</dbReference>
<comment type="caution">
    <text evidence="8">The sequence shown here is derived from an EMBL/GenBank/DDBJ whole genome shotgun (WGS) entry which is preliminary data.</text>
</comment>
<feature type="domain" description="Large ribosomal subunit protein uL15/eL18" evidence="7">
    <location>
        <begin position="79"/>
        <end position="142"/>
    </location>
</feature>
<evidence type="ECO:0000256" key="2">
    <source>
        <dbReference type="ARBA" id="ARBA00022980"/>
    </source>
</evidence>
<evidence type="ECO:0000256" key="1">
    <source>
        <dbReference type="ARBA" id="ARBA00007320"/>
    </source>
</evidence>
<comment type="similarity">
    <text evidence="1 4 5">Belongs to the universal ribosomal protein uL15 family.</text>
</comment>
<comment type="subunit">
    <text evidence="4">Part of the 50S ribosomal subunit.</text>
</comment>
<evidence type="ECO:0000313" key="10">
    <source>
        <dbReference type="Proteomes" id="UP000075391"/>
    </source>
</evidence>
<dbReference type="OrthoDB" id="5294348at2"/>
<feature type="compositionally biased region" description="Basic residues" evidence="6">
    <location>
        <begin position="12"/>
        <end position="21"/>
    </location>
</feature>
<evidence type="ECO:0000256" key="5">
    <source>
        <dbReference type="RuleBase" id="RU003888"/>
    </source>
</evidence>
<dbReference type="GO" id="GO:0006412">
    <property type="term" value="P:translation"/>
    <property type="evidence" value="ECO:0007669"/>
    <property type="project" value="UniProtKB-UniRule"/>
</dbReference>
<dbReference type="EMBL" id="LUKF01000016">
    <property type="protein sequence ID" value="KYG61959.1"/>
    <property type="molecule type" value="Genomic_DNA"/>
</dbReference>
<dbReference type="GO" id="GO:0019843">
    <property type="term" value="F:rRNA binding"/>
    <property type="evidence" value="ECO:0007669"/>
    <property type="project" value="UniProtKB-UniRule"/>
</dbReference>
<comment type="function">
    <text evidence="4">Binds to the 23S rRNA.</text>
</comment>
<dbReference type="InterPro" id="IPR021131">
    <property type="entry name" value="Ribosomal_uL15/eL18"/>
</dbReference>
<dbReference type="InterPro" id="IPR005749">
    <property type="entry name" value="Ribosomal_uL15_bac-type"/>
</dbReference>
<dbReference type="PROSITE" id="PS00475">
    <property type="entry name" value="RIBOSOMAL_L15"/>
    <property type="match status" value="1"/>
</dbReference>
<evidence type="ECO:0000313" key="9">
    <source>
        <dbReference type="EMBL" id="KYG68142.1"/>
    </source>
</evidence>
<evidence type="ECO:0000259" key="7">
    <source>
        <dbReference type="Pfam" id="PF00828"/>
    </source>
</evidence>
<dbReference type="GO" id="GO:0003735">
    <property type="term" value="F:structural constituent of ribosome"/>
    <property type="evidence" value="ECO:0007669"/>
    <property type="project" value="InterPro"/>
</dbReference>
<dbReference type="PANTHER" id="PTHR12934:SF11">
    <property type="entry name" value="LARGE RIBOSOMAL SUBUNIT PROTEIN UL15M"/>
    <property type="match status" value="1"/>
</dbReference>
<dbReference type="SUPFAM" id="SSF52080">
    <property type="entry name" value="Ribosomal proteins L15p and L18e"/>
    <property type="match status" value="1"/>
</dbReference>
<dbReference type="HAMAP" id="MF_01341">
    <property type="entry name" value="Ribosomal_uL15"/>
    <property type="match status" value="1"/>
</dbReference>
<reference evidence="10 11" key="1">
    <citation type="submission" date="2016-03" db="EMBL/GenBank/DDBJ databases">
        <authorList>
            <person name="Ploux O."/>
        </authorList>
    </citation>
    <scope>NUCLEOTIDE SEQUENCE [LARGE SCALE GENOMIC DNA]</scope>
    <source>
        <strain evidence="8 10">BER2</strain>
        <strain evidence="9 11">EC13</strain>
    </source>
</reference>
<keyword evidence="4" id="KW-0694">RNA-binding</keyword>
<keyword evidence="4" id="KW-0699">rRNA-binding</keyword>
<name>A0A150WFY8_BDEBC</name>
<dbReference type="InterPro" id="IPR001196">
    <property type="entry name" value="Ribosomal_uL15_CS"/>
</dbReference>
<dbReference type="PANTHER" id="PTHR12934">
    <property type="entry name" value="50S RIBOSOMAL PROTEIN L15"/>
    <property type="match status" value="1"/>
</dbReference>
<dbReference type="InterPro" id="IPR036227">
    <property type="entry name" value="Ribosomal_uL15/eL18_sf"/>
</dbReference>
<dbReference type="AlphaFoldDB" id="A0A150WFY8"/>
<dbReference type="GO" id="GO:0022625">
    <property type="term" value="C:cytosolic large ribosomal subunit"/>
    <property type="evidence" value="ECO:0007669"/>
    <property type="project" value="TreeGrafter"/>
</dbReference>
<keyword evidence="3 4" id="KW-0687">Ribonucleoprotein</keyword>
<dbReference type="Gene3D" id="3.100.10.10">
    <property type="match status" value="1"/>
</dbReference>
<dbReference type="EMBL" id="LUKD01000001">
    <property type="protein sequence ID" value="KYG68142.1"/>
    <property type="molecule type" value="Genomic_DNA"/>
</dbReference>
<evidence type="ECO:0000256" key="3">
    <source>
        <dbReference type="ARBA" id="ARBA00023274"/>
    </source>
</evidence>
<accession>A0A150WFY8</accession>
<feature type="region of interest" description="Disordered" evidence="6">
    <location>
        <begin position="1"/>
        <end position="55"/>
    </location>
</feature>
<organism evidence="8 10">
    <name type="scientific">Bdellovibrio bacteriovorus</name>
    <dbReference type="NCBI Taxonomy" id="959"/>
    <lineage>
        <taxon>Bacteria</taxon>
        <taxon>Pseudomonadati</taxon>
        <taxon>Bdellovibrionota</taxon>
        <taxon>Bdellovibrionia</taxon>
        <taxon>Bdellovibrionales</taxon>
        <taxon>Pseudobdellovibrionaceae</taxon>
        <taxon>Bdellovibrio</taxon>
    </lineage>
</organism>
<evidence type="ECO:0000313" key="8">
    <source>
        <dbReference type="EMBL" id="KYG61959.1"/>
    </source>
</evidence>
<feature type="compositionally biased region" description="Gly residues" evidence="6">
    <location>
        <begin position="22"/>
        <end position="32"/>
    </location>
</feature>
<keyword evidence="2 4" id="KW-0689">Ribosomal protein</keyword>
<evidence type="ECO:0000313" key="11">
    <source>
        <dbReference type="Proteomes" id="UP000075799"/>
    </source>
</evidence>